<evidence type="ECO:0000313" key="2">
    <source>
        <dbReference type="Proteomes" id="UP000316759"/>
    </source>
</evidence>
<gene>
    <name evidence="1" type="ORF">FGIG_01103</name>
</gene>
<protein>
    <submittedName>
        <fullName evidence="1">Uncharacterized protein</fullName>
    </submittedName>
</protein>
<name>A0A504YEV6_FASGI</name>
<organism evidence="1 2">
    <name type="scientific">Fasciola gigantica</name>
    <name type="common">Giant liver fluke</name>
    <dbReference type="NCBI Taxonomy" id="46835"/>
    <lineage>
        <taxon>Eukaryota</taxon>
        <taxon>Metazoa</taxon>
        <taxon>Spiralia</taxon>
        <taxon>Lophotrochozoa</taxon>
        <taxon>Platyhelminthes</taxon>
        <taxon>Trematoda</taxon>
        <taxon>Digenea</taxon>
        <taxon>Plagiorchiida</taxon>
        <taxon>Echinostomata</taxon>
        <taxon>Echinostomatoidea</taxon>
        <taxon>Fasciolidae</taxon>
        <taxon>Fasciola</taxon>
    </lineage>
</organism>
<evidence type="ECO:0000313" key="1">
    <source>
        <dbReference type="EMBL" id="TPP57108.1"/>
    </source>
</evidence>
<reference evidence="1 2" key="1">
    <citation type="submission" date="2019-04" db="EMBL/GenBank/DDBJ databases">
        <title>Annotation for the trematode Fasciola gigantica.</title>
        <authorList>
            <person name="Choi Y.-J."/>
        </authorList>
    </citation>
    <scope>NUCLEOTIDE SEQUENCE [LARGE SCALE GENOMIC DNA]</scope>
    <source>
        <strain evidence="1">Uganda_cow_1</strain>
    </source>
</reference>
<sequence>MQTYTRIHVSTNLSVFQDNKSGDQISFHPGLSTILSNQTRNAPCY</sequence>
<accession>A0A504YEV6</accession>
<proteinExistence type="predicted"/>
<dbReference type="Proteomes" id="UP000316759">
    <property type="component" value="Unassembled WGS sequence"/>
</dbReference>
<dbReference type="EMBL" id="SUNJ01013650">
    <property type="protein sequence ID" value="TPP57108.1"/>
    <property type="molecule type" value="Genomic_DNA"/>
</dbReference>
<keyword evidence="2" id="KW-1185">Reference proteome</keyword>
<dbReference type="AlphaFoldDB" id="A0A504YEV6"/>
<comment type="caution">
    <text evidence="1">The sequence shown here is derived from an EMBL/GenBank/DDBJ whole genome shotgun (WGS) entry which is preliminary data.</text>
</comment>